<reference evidence="9" key="1">
    <citation type="journal article" date="2023" name="Commun. Biol.">
        <title>Genome analysis of Parmales, the sister group of diatoms, reveals the evolutionary specialization of diatoms from phago-mixotrophs to photoautotrophs.</title>
        <authorList>
            <person name="Ban H."/>
            <person name="Sato S."/>
            <person name="Yoshikawa S."/>
            <person name="Yamada K."/>
            <person name="Nakamura Y."/>
            <person name="Ichinomiya M."/>
            <person name="Sato N."/>
            <person name="Blanc-Mathieu R."/>
            <person name="Endo H."/>
            <person name="Kuwata A."/>
            <person name="Ogata H."/>
        </authorList>
    </citation>
    <scope>NUCLEOTIDE SEQUENCE [LARGE SCALE GENOMIC DNA]</scope>
    <source>
        <strain evidence="9">NIES 3700</strain>
    </source>
</reference>
<evidence type="ECO:0000256" key="5">
    <source>
        <dbReference type="ARBA" id="ARBA00023306"/>
    </source>
</evidence>
<proteinExistence type="inferred from homology"/>
<protein>
    <recommendedName>
        <fullName evidence="7">DOC domain-containing protein</fullName>
    </recommendedName>
</protein>
<accession>A0A9W7CA50</accession>
<evidence type="ECO:0000259" key="7">
    <source>
        <dbReference type="PROSITE" id="PS51284"/>
    </source>
</evidence>
<feature type="compositionally biased region" description="Low complexity" evidence="6">
    <location>
        <begin position="18"/>
        <end position="41"/>
    </location>
</feature>
<evidence type="ECO:0000256" key="6">
    <source>
        <dbReference type="SAM" id="MobiDB-lite"/>
    </source>
</evidence>
<feature type="region of interest" description="Disordered" evidence="6">
    <location>
        <begin position="1"/>
        <end position="57"/>
    </location>
</feature>
<dbReference type="PROSITE" id="PS51284">
    <property type="entry name" value="DOC"/>
    <property type="match status" value="1"/>
</dbReference>
<evidence type="ECO:0000256" key="1">
    <source>
        <dbReference type="ARBA" id="ARBA00006762"/>
    </source>
</evidence>
<dbReference type="GO" id="GO:0051301">
    <property type="term" value="P:cell division"/>
    <property type="evidence" value="ECO:0007669"/>
    <property type="project" value="UniProtKB-KW"/>
</dbReference>
<keyword evidence="4" id="KW-0833">Ubl conjugation pathway</keyword>
<feature type="compositionally biased region" description="Pro residues" evidence="6">
    <location>
        <begin position="42"/>
        <end position="54"/>
    </location>
</feature>
<dbReference type="PANTHER" id="PTHR12936">
    <property type="entry name" value="ANAPHASE-PROMOTING COMPLEX 10"/>
    <property type="match status" value="1"/>
</dbReference>
<keyword evidence="3" id="KW-0498">Mitosis</keyword>
<dbReference type="PANTHER" id="PTHR12936:SF0">
    <property type="entry name" value="ANAPHASE-PROMOTING COMPLEX SUBUNIT 10"/>
    <property type="match status" value="1"/>
</dbReference>
<gene>
    <name evidence="8" type="ORF">TrLO_g10429</name>
</gene>
<evidence type="ECO:0000313" key="9">
    <source>
        <dbReference type="Proteomes" id="UP001165122"/>
    </source>
</evidence>
<sequence length="204" mass="22095">MSISPTLSSPSPPPSPPSLSATPTPLKTTPTTKPPSLNLPSYPLPPPPTPPPPQLTSLLPYSSLLLSSAKPGNGLPQLLDSSPSTYWQSDGLSPHTLTLTFCRRVRIRCVSLFLDYGLDESYTPKTLSVRCGMSCQDLLPATSISVSEPTGWVEIWVDEVGFCVRVGVEGMHQNGRDTHVRQVRVWGEVGEKEEGGMGFWKGIR</sequence>
<dbReference type="AlphaFoldDB" id="A0A9W7CA50"/>
<evidence type="ECO:0000256" key="3">
    <source>
        <dbReference type="ARBA" id="ARBA00022776"/>
    </source>
</evidence>
<name>A0A9W7CA50_9STRA</name>
<comment type="similarity">
    <text evidence="1">Belongs to the APC10 family.</text>
</comment>
<dbReference type="GO" id="GO:0031145">
    <property type="term" value="P:anaphase-promoting complex-dependent catabolic process"/>
    <property type="evidence" value="ECO:0007669"/>
    <property type="project" value="InterPro"/>
</dbReference>
<keyword evidence="2" id="KW-0132">Cell division</keyword>
<dbReference type="Gene3D" id="2.60.120.260">
    <property type="entry name" value="Galactose-binding domain-like"/>
    <property type="match status" value="1"/>
</dbReference>
<dbReference type="GO" id="GO:0005680">
    <property type="term" value="C:anaphase-promoting complex"/>
    <property type="evidence" value="ECO:0007669"/>
    <property type="project" value="InterPro"/>
</dbReference>
<evidence type="ECO:0000256" key="4">
    <source>
        <dbReference type="ARBA" id="ARBA00022786"/>
    </source>
</evidence>
<feature type="domain" description="DOC" evidence="7">
    <location>
        <begin position="34"/>
        <end position="204"/>
    </location>
</feature>
<keyword evidence="9" id="KW-1185">Reference proteome</keyword>
<dbReference type="Proteomes" id="UP001165122">
    <property type="component" value="Unassembled WGS sequence"/>
</dbReference>
<dbReference type="OrthoDB" id="24948at2759"/>
<dbReference type="InterPro" id="IPR016901">
    <property type="entry name" value="APC10/Doc1"/>
</dbReference>
<evidence type="ECO:0000256" key="2">
    <source>
        <dbReference type="ARBA" id="ARBA00022618"/>
    </source>
</evidence>
<keyword evidence="5" id="KW-0131">Cell cycle</keyword>
<comment type="caution">
    <text evidence="8">The sequence shown here is derived from an EMBL/GenBank/DDBJ whole genome shotgun (WGS) entry which is preliminary data.</text>
</comment>
<organism evidence="8 9">
    <name type="scientific">Triparma laevis f. longispina</name>
    <dbReference type="NCBI Taxonomy" id="1714387"/>
    <lineage>
        <taxon>Eukaryota</taxon>
        <taxon>Sar</taxon>
        <taxon>Stramenopiles</taxon>
        <taxon>Ochrophyta</taxon>
        <taxon>Bolidophyceae</taxon>
        <taxon>Parmales</taxon>
        <taxon>Triparmaceae</taxon>
        <taxon>Triparma</taxon>
    </lineage>
</organism>
<dbReference type="GO" id="GO:0070979">
    <property type="term" value="P:protein K11-linked ubiquitination"/>
    <property type="evidence" value="ECO:0007669"/>
    <property type="project" value="TreeGrafter"/>
</dbReference>
<dbReference type="SUPFAM" id="SSF49785">
    <property type="entry name" value="Galactose-binding domain-like"/>
    <property type="match status" value="1"/>
</dbReference>
<dbReference type="CDD" id="cd08366">
    <property type="entry name" value="APC10"/>
    <property type="match status" value="1"/>
</dbReference>
<evidence type="ECO:0000313" key="8">
    <source>
        <dbReference type="EMBL" id="GMI02023.1"/>
    </source>
</evidence>
<dbReference type="Pfam" id="PF03256">
    <property type="entry name" value="ANAPC10"/>
    <property type="match status" value="1"/>
</dbReference>
<dbReference type="InterPro" id="IPR004939">
    <property type="entry name" value="APC_su10/DOC_dom"/>
</dbReference>
<dbReference type="EMBL" id="BRXW01000039">
    <property type="protein sequence ID" value="GMI02023.1"/>
    <property type="molecule type" value="Genomic_DNA"/>
</dbReference>
<dbReference type="InterPro" id="IPR008979">
    <property type="entry name" value="Galactose-bd-like_sf"/>
</dbReference>
<dbReference type="SMART" id="SM01337">
    <property type="entry name" value="APC10"/>
    <property type="match status" value="1"/>
</dbReference>